<dbReference type="GO" id="GO:0008153">
    <property type="term" value="P:4-aminobenzoate biosynthetic process"/>
    <property type="evidence" value="ECO:0007669"/>
    <property type="project" value="TreeGrafter"/>
</dbReference>
<evidence type="ECO:0000259" key="6">
    <source>
        <dbReference type="Pfam" id="PF00117"/>
    </source>
</evidence>
<evidence type="ECO:0000313" key="10">
    <source>
        <dbReference type="Proteomes" id="UP000653411"/>
    </source>
</evidence>
<dbReference type="InterPro" id="IPR006805">
    <property type="entry name" value="Anth_synth_I_N"/>
</dbReference>
<feature type="domain" description="Chorismate-utilising enzyme C-terminal" evidence="7">
    <location>
        <begin position="426"/>
        <end position="679"/>
    </location>
</feature>
<evidence type="ECO:0000259" key="7">
    <source>
        <dbReference type="Pfam" id="PF00425"/>
    </source>
</evidence>
<dbReference type="CDD" id="cd01743">
    <property type="entry name" value="GATase1_Anthranilate_Synthase"/>
    <property type="match status" value="1"/>
</dbReference>
<dbReference type="Gene3D" id="3.60.120.10">
    <property type="entry name" value="Anthranilate synthase"/>
    <property type="match status" value="1"/>
</dbReference>
<dbReference type="GO" id="GO:0000162">
    <property type="term" value="P:L-tryptophan biosynthetic process"/>
    <property type="evidence" value="ECO:0007669"/>
    <property type="project" value="TreeGrafter"/>
</dbReference>
<gene>
    <name evidence="9" type="ORF">GCM10011578_097340</name>
</gene>
<feature type="region of interest" description="Disordered" evidence="5">
    <location>
        <begin position="194"/>
        <end position="219"/>
    </location>
</feature>
<dbReference type="RefSeq" id="WP_189269421.1">
    <property type="nucleotide sequence ID" value="NZ_BMML01000047.1"/>
</dbReference>
<dbReference type="PRINTS" id="PR00099">
    <property type="entry name" value="CPSGATASE"/>
</dbReference>
<keyword evidence="10" id="KW-1185">Reference proteome</keyword>
<dbReference type="SUPFAM" id="SSF56322">
    <property type="entry name" value="ADC synthase"/>
    <property type="match status" value="1"/>
</dbReference>
<dbReference type="NCBIfam" id="TIGR00566">
    <property type="entry name" value="trpG_papA"/>
    <property type="match status" value="1"/>
</dbReference>
<feature type="domain" description="Glutamine amidotransferase" evidence="6">
    <location>
        <begin position="4"/>
        <end position="186"/>
    </location>
</feature>
<dbReference type="InterPro" id="IPR005801">
    <property type="entry name" value="ADC_synthase"/>
</dbReference>
<sequence>MQTLLIDHRDSYTFNLYQFIAAVNGRKPVVIRHDDPQLATADLDAFDNIVLSPGPGRPQVEQDLGYSAQILGRTALPVLGVCLGHQAVAHLAGATVSLAPRPRHGHVSRIRHADPELFDGIPQDFSAVRYHSLRVEEPFPETLEATAWSEDGVVMALRHRLLPRWGVQFHPESISTEHGHALLENFRRLTQRRTTQGTGTGRVRTPLATTHTPKTPGGPALVVTSRAIPAAIDTETLYRTFFESSSSSFWLDGGRTTDNPSRFSFLGDVSGPLSEVLTYRLETDTTEIRTASGVRTERGSIFALLERQLAERTVTNPGFPFDFVGGYVGYFGYEMKEQTGGDRRHRSDAPDACWMFADRLIVVDHEEGSTYVVAVHGQAVGECSAAQTWVDATTAEIRTLPVSRSPGITPLADRLTGVEPSFVRDRARYLADIAHCLEQLRQGESYEICLTNKLRLRAEWSDGEFYRMLRHRNPAPYSALLRFPELTVFSSSPERFLKIHEGIAETKPIKGTVARGADFEQDAERAARLADDAKTRAENLMIVDLVRNDLGQVCDVGTVDVTDFMAVESYATVHQLVSTVRGRLMPGITPIECVRRCFPGGSMTGAPKHRAMQIIDRLETEARGVYSGALGYFGLAGGADLSMVIRTAVRSDEELTIGCGGAIVLDSDPEAEFDEIVLKADAVLRALRPGRVPELVSAPAGAGS</sequence>
<dbReference type="InterPro" id="IPR017926">
    <property type="entry name" value="GATASE"/>
</dbReference>
<comment type="caution">
    <text evidence="9">The sequence shown here is derived from an EMBL/GenBank/DDBJ whole genome shotgun (WGS) entry which is preliminary data.</text>
</comment>
<dbReference type="PROSITE" id="PS51273">
    <property type="entry name" value="GATASE_TYPE_1"/>
    <property type="match status" value="1"/>
</dbReference>
<evidence type="ECO:0000259" key="8">
    <source>
        <dbReference type="Pfam" id="PF04715"/>
    </source>
</evidence>
<evidence type="ECO:0000256" key="4">
    <source>
        <dbReference type="ARBA" id="ARBA00022962"/>
    </source>
</evidence>
<dbReference type="PANTHER" id="PTHR11236">
    <property type="entry name" value="AMINOBENZOATE/ANTHRANILATE SYNTHASE"/>
    <property type="match status" value="1"/>
</dbReference>
<dbReference type="InterPro" id="IPR029062">
    <property type="entry name" value="Class_I_gatase-like"/>
</dbReference>
<dbReference type="GO" id="GO:0046820">
    <property type="term" value="F:4-amino-4-deoxychorismate synthase activity"/>
    <property type="evidence" value="ECO:0007669"/>
    <property type="project" value="UniProtKB-EC"/>
</dbReference>
<dbReference type="AlphaFoldDB" id="A0A918CXH5"/>
<dbReference type="PRINTS" id="PR00096">
    <property type="entry name" value="GATASE"/>
</dbReference>
<dbReference type="GO" id="GO:0005737">
    <property type="term" value="C:cytoplasm"/>
    <property type="evidence" value="ECO:0007669"/>
    <property type="project" value="TreeGrafter"/>
</dbReference>
<organism evidence="9 10">
    <name type="scientific">Streptomyces fuscichromogenes</name>
    <dbReference type="NCBI Taxonomy" id="1324013"/>
    <lineage>
        <taxon>Bacteria</taxon>
        <taxon>Bacillati</taxon>
        <taxon>Actinomycetota</taxon>
        <taxon>Actinomycetes</taxon>
        <taxon>Kitasatosporales</taxon>
        <taxon>Streptomycetaceae</taxon>
        <taxon>Streptomyces</taxon>
    </lineage>
</organism>
<dbReference type="SUPFAM" id="SSF52317">
    <property type="entry name" value="Class I glutamine amidotransferase-like"/>
    <property type="match status" value="1"/>
</dbReference>
<evidence type="ECO:0000256" key="1">
    <source>
        <dbReference type="ARBA" id="ARBA00005970"/>
    </source>
</evidence>
<name>A0A918CXH5_9ACTN</name>
<evidence type="ECO:0000256" key="2">
    <source>
        <dbReference type="ARBA" id="ARBA00013139"/>
    </source>
</evidence>
<dbReference type="Pfam" id="PF00117">
    <property type="entry name" value="GATase"/>
    <property type="match status" value="1"/>
</dbReference>
<protein>
    <recommendedName>
        <fullName evidence="2">aminodeoxychorismate synthase</fullName>
        <ecNumber evidence="2">2.6.1.85</ecNumber>
    </recommendedName>
</protein>
<dbReference type="InterPro" id="IPR019999">
    <property type="entry name" value="Anth_synth_I-like"/>
</dbReference>
<dbReference type="Pfam" id="PF04715">
    <property type="entry name" value="Anth_synt_I_N"/>
    <property type="match status" value="1"/>
</dbReference>
<evidence type="ECO:0000256" key="3">
    <source>
        <dbReference type="ARBA" id="ARBA00022679"/>
    </source>
</evidence>
<dbReference type="Proteomes" id="UP000653411">
    <property type="component" value="Unassembled WGS sequence"/>
</dbReference>
<dbReference type="EMBL" id="BMML01000047">
    <property type="protein sequence ID" value="GGN45428.1"/>
    <property type="molecule type" value="Genomic_DNA"/>
</dbReference>
<reference evidence="9" key="2">
    <citation type="submission" date="2020-09" db="EMBL/GenBank/DDBJ databases">
        <authorList>
            <person name="Sun Q."/>
            <person name="Zhou Y."/>
        </authorList>
    </citation>
    <scope>NUCLEOTIDE SEQUENCE</scope>
    <source>
        <strain evidence="9">CGMCC 4.7110</strain>
    </source>
</reference>
<feature type="compositionally biased region" description="Low complexity" evidence="5">
    <location>
        <begin position="194"/>
        <end position="205"/>
    </location>
</feature>
<comment type="similarity">
    <text evidence="1">In the C-terminal section; belongs to the anthranilate synthase component I family.</text>
</comment>
<evidence type="ECO:0000313" key="9">
    <source>
        <dbReference type="EMBL" id="GGN45428.1"/>
    </source>
</evidence>
<dbReference type="InterPro" id="IPR006221">
    <property type="entry name" value="TrpG/PapA_dom"/>
</dbReference>
<proteinExistence type="inferred from homology"/>
<evidence type="ECO:0000256" key="5">
    <source>
        <dbReference type="SAM" id="MobiDB-lite"/>
    </source>
</evidence>
<dbReference type="PRINTS" id="PR00097">
    <property type="entry name" value="ANTSNTHASEII"/>
</dbReference>
<dbReference type="PANTHER" id="PTHR11236:SF18">
    <property type="entry name" value="AMINODEOXYCHORISMATE SYNTHASE"/>
    <property type="match status" value="1"/>
</dbReference>
<dbReference type="InterPro" id="IPR015890">
    <property type="entry name" value="Chorismate_C"/>
</dbReference>
<keyword evidence="3" id="KW-0808">Transferase</keyword>
<keyword evidence="4" id="KW-0315">Glutamine amidotransferase</keyword>
<dbReference type="InterPro" id="IPR005802">
    <property type="entry name" value="ADC_synth_comp_1"/>
</dbReference>
<dbReference type="GO" id="GO:0009396">
    <property type="term" value="P:folic acid-containing compound biosynthetic process"/>
    <property type="evidence" value="ECO:0007669"/>
    <property type="project" value="InterPro"/>
</dbReference>
<dbReference type="NCBIfam" id="TIGR00553">
    <property type="entry name" value="pabB"/>
    <property type="match status" value="1"/>
</dbReference>
<dbReference type="Gene3D" id="3.40.50.880">
    <property type="match status" value="1"/>
</dbReference>
<dbReference type="Pfam" id="PF00425">
    <property type="entry name" value="Chorismate_bind"/>
    <property type="match status" value="1"/>
</dbReference>
<accession>A0A918CXH5</accession>
<reference evidence="9" key="1">
    <citation type="journal article" date="2014" name="Int. J. Syst. Evol. Microbiol.">
        <title>Complete genome sequence of Corynebacterium casei LMG S-19264T (=DSM 44701T), isolated from a smear-ripened cheese.</title>
        <authorList>
            <consortium name="US DOE Joint Genome Institute (JGI-PGF)"/>
            <person name="Walter F."/>
            <person name="Albersmeier A."/>
            <person name="Kalinowski J."/>
            <person name="Ruckert C."/>
        </authorList>
    </citation>
    <scope>NUCLEOTIDE SEQUENCE</scope>
    <source>
        <strain evidence="9">CGMCC 4.7110</strain>
    </source>
</reference>
<dbReference type="EC" id="2.6.1.85" evidence="2"/>
<feature type="domain" description="Anthranilate synthase component I N-terminal" evidence="8">
    <location>
        <begin position="235"/>
        <end position="372"/>
    </location>
</feature>